<dbReference type="Proteomes" id="UP001597182">
    <property type="component" value="Unassembled WGS sequence"/>
</dbReference>
<evidence type="ECO:0000313" key="2">
    <source>
        <dbReference type="Proteomes" id="UP001597182"/>
    </source>
</evidence>
<organism evidence="1 2">
    <name type="scientific">Pseudonocardia benzenivorans</name>
    <dbReference type="NCBI Taxonomy" id="228005"/>
    <lineage>
        <taxon>Bacteria</taxon>
        <taxon>Bacillati</taxon>
        <taxon>Actinomycetota</taxon>
        <taxon>Actinomycetes</taxon>
        <taxon>Pseudonocardiales</taxon>
        <taxon>Pseudonocardiaceae</taxon>
        <taxon>Pseudonocardia</taxon>
    </lineage>
</organism>
<dbReference type="RefSeq" id="WP_103380439.1">
    <property type="nucleotide sequence ID" value="NZ_BAABKS010000085.1"/>
</dbReference>
<name>A0ABW3VBQ4_9PSEU</name>
<reference evidence="2" key="1">
    <citation type="journal article" date="2019" name="Int. J. Syst. Evol. Microbiol.">
        <title>The Global Catalogue of Microorganisms (GCM) 10K type strain sequencing project: providing services to taxonomists for standard genome sequencing and annotation.</title>
        <authorList>
            <consortium name="The Broad Institute Genomics Platform"/>
            <consortium name="The Broad Institute Genome Sequencing Center for Infectious Disease"/>
            <person name="Wu L."/>
            <person name="Ma J."/>
        </authorList>
    </citation>
    <scope>NUCLEOTIDE SEQUENCE [LARGE SCALE GENOMIC DNA]</scope>
    <source>
        <strain evidence="2">CCUG 49018</strain>
    </source>
</reference>
<gene>
    <name evidence="1" type="ORF">ACFQ34_04580</name>
</gene>
<keyword evidence="2" id="KW-1185">Reference proteome</keyword>
<dbReference type="InterPro" id="IPR018763">
    <property type="entry name" value="DUF2334"/>
</dbReference>
<evidence type="ECO:0000313" key="1">
    <source>
        <dbReference type="EMBL" id="MFD1232552.1"/>
    </source>
</evidence>
<proteinExistence type="predicted"/>
<dbReference type="Pfam" id="PF10096">
    <property type="entry name" value="DUF2334"/>
    <property type="match status" value="1"/>
</dbReference>
<sequence>MTRLVVSLSGLTADPRSLDRAAALAAALDLRGVPLSHLFRPRLRRDAPDPGVVAWLGARRGAGDAILLHGFDHTPDPLGAWQASPVRLGRRAEFALLPRHEAGLRVIAARRAAHAVGLDSDLFAPPRWLASPGTIAALRDNAFALCADDTAVRALQRGTTTGSRVLGFRASGERRADRRAAESWRCRLLVAEAGRVARRGGLVRIGMRAKDLRRPERVAAALTAVDAVLAAGARPLTYAEGLHAGAA</sequence>
<protein>
    <submittedName>
        <fullName evidence="1">DUF2334 domain-containing protein</fullName>
    </submittedName>
</protein>
<dbReference type="EMBL" id="JBHTMB010000026">
    <property type="protein sequence ID" value="MFD1232552.1"/>
    <property type="molecule type" value="Genomic_DNA"/>
</dbReference>
<comment type="caution">
    <text evidence="1">The sequence shown here is derived from an EMBL/GenBank/DDBJ whole genome shotgun (WGS) entry which is preliminary data.</text>
</comment>
<accession>A0ABW3VBQ4</accession>